<proteinExistence type="predicted"/>
<dbReference type="EMBL" id="BAAANJ010000007">
    <property type="protein sequence ID" value="GAA1812381.1"/>
    <property type="molecule type" value="Genomic_DNA"/>
</dbReference>
<name>A0ABN2M6T5_9MICO</name>
<reference evidence="1 2" key="1">
    <citation type="journal article" date="2019" name="Int. J. Syst. Evol. Microbiol.">
        <title>The Global Catalogue of Microorganisms (GCM) 10K type strain sequencing project: providing services to taxonomists for standard genome sequencing and annotation.</title>
        <authorList>
            <consortium name="The Broad Institute Genomics Platform"/>
            <consortium name="The Broad Institute Genome Sequencing Center for Infectious Disease"/>
            <person name="Wu L."/>
            <person name="Ma J."/>
        </authorList>
    </citation>
    <scope>NUCLEOTIDE SEQUENCE [LARGE SCALE GENOMIC DNA]</scope>
    <source>
        <strain evidence="1 2">JCM 14322</strain>
    </source>
</reference>
<comment type="caution">
    <text evidence="1">The sequence shown here is derived from an EMBL/GenBank/DDBJ whole genome shotgun (WGS) entry which is preliminary data.</text>
</comment>
<evidence type="ECO:0000313" key="2">
    <source>
        <dbReference type="Proteomes" id="UP001500002"/>
    </source>
</evidence>
<organism evidence="1 2">
    <name type="scientific">Agromyces neolithicus</name>
    <dbReference type="NCBI Taxonomy" id="269420"/>
    <lineage>
        <taxon>Bacteria</taxon>
        <taxon>Bacillati</taxon>
        <taxon>Actinomycetota</taxon>
        <taxon>Actinomycetes</taxon>
        <taxon>Micrococcales</taxon>
        <taxon>Microbacteriaceae</taxon>
        <taxon>Agromyces</taxon>
    </lineage>
</organism>
<accession>A0ABN2M6T5</accession>
<keyword evidence="2" id="KW-1185">Reference proteome</keyword>
<dbReference type="Proteomes" id="UP001500002">
    <property type="component" value="Unassembled WGS sequence"/>
</dbReference>
<sequence length="106" mass="11174">MLEADPRTRDSIWQGVSLSLGALADPRLLDAVSPGDGEAFDPEGFLRSNGTLYLHATGAGANNSAALVAAFVEDLPANVRRQFRKILELAGLADAGISPHAFRRTG</sequence>
<gene>
    <name evidence="1" type="ORF">GCM10009749_21990</name>
</gene>
<protein>
    <submittedName>
        <fullName evidence="1">Uncharacterized protein</fullName>
    </submittedName>
</protein>
<evidence type="ECO:0000313" key="1">
    <source>
        <dbReference type="EMBL" id="GAA1812381.1"/>
    </source>
</evidence>